<dbReference type="RefSeq" id="WP_102227689.1">
    <property type="nucleotide sequence ID" value="NZ_PNFY01000013.1"/>
</dbReference>
<sequence>MEQKPRRSFIQRTVYEPMAEQKEAGKNISWAAILAGLVTFLATSLLLSLIGTAIGFGGVNFTDAHPMSGVTMGVTIWSVVSILLSLGLGGFVAGVTAGRAGLIHGFLTWALSIIASFMLATSAISGAFGLIGNVASSVGNVAGDVATSAGQAASNMSQQAFDSIAKNVDVNYDELDAQTRQILADTHIPELQPEYLQEQIDATIADVQAAGKQVVVDGQDPKVAIDAVVNNIQQRAETVAANVDETALRNAIAENTDLTTEEADDAVNNIMQAYDTANQKTQEYLAQAQDKLIELEAQAEQVVEEARVKAQEVSNDIAKYSAILFVGLVLAATLSSYAGYAGSSAVHHRLSAMNE</sequence>
<feature type="transmembrane region" description="Helical" evidence="2">
    <location>
        <begin position="106"/>
        <end position="131"/>
    </location>
</feature>
<gene>
    <name evidence="3" type="ORF">CJ205_06630</name>
</gene>
<evidence type="ECO:0000256" key="2">
    <source>
        <dbReference type="SAM" id="Phobius"/>
    </source>
</evidence>
<feature type="coiled-coil region" evidence="1">
    <location>
        <begin position="278"/>
        <end position="316"/>
    </location>
</feature>
<keyword evidence="4" id="KW-1185">Reference proteome</keyword>
<dbReference type="OrthoDB" id="2154696at2"/>
<name>A0A2N6SLS1_9LACT</name>
<keyword evidence="1" id="KW-0175">Coiled coil</keyword>
<keyword evidence="2" id="KW-0812">Transmembrane</keyword>
<feature type="transmembrane region" description="Helical" evidence="2">
    <location>
        <begin position="74"/>
        <end position="94"/>
    </location>
</feature>
<evidence type="ECO:0000256" key="1">
    <source>
        <dbReference type="SAM" id="Coils"/>
    </source>
</evidence>
<keyword evidence="2" id="KW-0472">Membrane</keyword>
<organism evidence="3 4">
    <name type="scientific">Dolosicoccus paucivorans</name>
    <dbReference type="NCBI Taxonomy" id="84521"/>
    <lineage>
        <taxon>Bacteria</taxon>
        <taxon>Bacillati</taxon>
        <taxon>Bacillota</taxon>
        <taxon>Bacilli</taxon>
        <taxon>Lactobacillales</taxon>
        <taxon>Aerococcaceae</taxon>
        <taxon>Dolosicoccus</taxon>
    </lineage>
</organism>
<keyword evidence="2" id="KW-1133">Transmembrane helix</keyword>
<protein>
    <recommendedName>
        <fullName evidence="5">PhnA-like protein</fullName>
    </recommendedName>
</protein>
<dbReference type="STRING" id="84521.SAMN04487994_10522"/>
<comment type="caution">
    <text evidence="3">The sequence shown here is derived from an EMBL/GenBank/DDBJ whole genome shotgun (WGS) entry which is preliminary data.</text>
</comment>
<accession>A0A2N6SLS1</accession>
<reference evidence="3 4" key="1">
    <citation type="submission" date="2017-09" db="EMBL/GenBank/DDBJ databases">
        <title>Bacterial strain isolated from the female urinary microbiota.</title>
        <authorList>
            <person name="Thomas-White K."/>
            <person name="Kumar N."/>
            <person name="Forster S."/>
            <person name="Putonti C."/>
            <person name="Lawley T."/>
            <person name="Wolfe A.J."/>
        </authorList>
    </citation>
    <scope>NUCLEOTIDE SEQUENCE [LARGE SCALE GENOMIC DNA]</scope>
    <source>
        <strain evidence="3 4">UMB0852</strain>
    </source>
</reference>
<evidence type="ECO:0000313" key="3">
    <source>
        <dbReference type="EMBL" id="PMC58003.1"/>
    </source>
</evidence>
<dbReference type="AlphaFoldDB" id="A0A2N6SLS1"/>
<proteinExistence type="predicted"/>
<dbReference type="Proteomes" id="UP000235682">
    <property type="component" value="Unassembled WGS sequence"/>
</dbReference>
<evidence type="ECO:0008006" key="5">
    <source>
        <dbReference type="Google" id="ProtNLM"/>
    </source>
</evidence>
<feature type="transmembrane region" description="Helical" evidence="2">
    <location>
        <begin position="28"/>
        <end position="54"/>
    </location>
</feature>
<dbReference type="EMBL" id="PNHE01000030">
    <property type="protein sequence ID" value="PMC58003.1"/>
    <property type="molecule type" value="Genomic_DNA"/>
</dbReference>
<evidence type="ECO:0000313" key="4">
    <source>
        <dbReference type="Proteomes" id="UP000235682"/>
    </source>
</evidence>